<evidence type="ECO:0000313" key="2">
    <source>
        <dbReference type="EMBL" id="ELQ58015.1"/>
    </source>
</evidence>
<organism>
    <name type="scientific">Pyricularia oryzae (strain P131)</name>
    <name type="common">Rice blast fungus</name>
    <name type="synonym">Magnaporthe oryzae</name>
    <dbReference type="NCBI Taxonomy" id="1143193"/>
    <lineage>
        <taxon>Eukaryota</taxon>
        <taxon>Fungi</taxon>
        <taxon>Dikarya</taxon>
        <taxon>Ascomycota</taxon>
        <taxon>Pezizomycotina</taxon>
        <taxon>Sordariomycetes</taxon>
        <taxon>Sordariomycetidae</taxon>
        <taxon>Magnaporthales</taxon>
        <taxon>Pyriculariaceae</taxon>
        <taxon>Pyricularia</taxon>
    </lineage>
</organism>
<proteinExistence type="predicted"/>
<protein>
    <submittedName>
        <fullName evidence="2">Uncharacterized protein</fullName>
    </submittedName>
</protein>
<sequence>MVSKAGRLCIGNADLLFWYMNPEPMLLNFILGTLALEVRNFNNPKQGEEPCKCKPGNIGDRIVDGLKRRLISVANLVQTLSFLDEPQHGAFLGLWSPKRAATTNSATWICDGSSSPASCASDPPGQGQDNDQGAQGMGLTGKENQTYTCWWLVRTVPGHNLFSMRGELPAVPRIRKIGGFFLPKMQWVEVHFAHQQRRLYGWL</sequence>
<evidence type="ECO:0000256" key="1">
    <source>
        <dbReference type="SAM" id="MobiDB-lite"/>
    </source>
</evidence>
<dbReference type="AlphaFoldDB" id="L7IRV1"/>
<gene>
    <name evidence="2" type="ORF">OOW_P131scaffold01726g2</name>
</gene>
<reference evidence="2" key="1">
    <citation type="journal article" date="2012" name="PLoS Genet.">
        <title>Comparative analysis of the genomes of two field isolates of the rice blast fungus Magnaporthe oryzae.</title>
        <authorList>
            <person name="Xue M."/>
            <person name="Yang J."/>
            <person name="Li Z."/>
            <person name="Hu S."/>
            <person name="Yao N."/>
            <person name="Dean R.A."/>
            <person name="Zhao W."/>
            <person name="Shen M."/>
            <person name="Zhang H."/>
            <person name="Li C."/>
            <person name="Liu L."/>
            <person name="Cao L."/>
            <person name="Xu X."/>
            <person name="Xing Y."/>
            <person name="Hsiang T."/>
            <person name="Zhang Z."/>
            <person name="Xu J.R."/>
            <person name="Peng Y.L."/>
        </authorList>
    </citation>
    <scope>NUCLEOTIDE SEQUENCE [LARGE SCALE GENOMIC DNA]</scope>
    <source>
        <strain evidence="2">P131</strain>
    </source>
</reference>
<name>L7IRV1_PYRO1</name>
<feature type="compositionally biased region" description="Low complexity" evidence="1">
    <location>
        <begin position="115"/>
        <end position="134"/>
    </location>
</feature>
<feature type="region of interest" description="Disordered" evidence="1">
    <location>
        <begin position="115"/>
        <end position="138"/>
    </location>
</feature>
<accession>L7IRV1</accession>
<dbReference type="EMBL" id="JH794449">
    <property type="protein sequence ID" value="ELQ58015.1"/>
    <property type="molecule type" value="Genomic_DNA"/>
</dbReference>